<reference evidence="2 3" key="1">
    <citation type="journal article" date="2010" name="J. Bacteriol.">
        <title>Genome sequence of Fulvimarina pelagi HTCC2506T, a Mn(II)-oxidizing alphaproteobacterium possessing an aerobic anoxygenic photosynthetic gene cluster and Xanthorhodopsin.</title>
        <authorList>
            <person name="Kang I."/>
            <person name="Oh H.M."/>
            <person name="Lim S.I."/>
            <person name="Ferriera S."/>
            <person name="Giovannoni S.J."/>
            <person name="Cho J.C."/>
        </authorList>
    </citation>
    <scope>NUCLEOTIDE SEQUENCE [LARGE SCALE GENOMIC DNA]</scope>
    <source>
        <strain evidence="2 3">HTCC2506</strain>
    </source>
</reference>
<dbReference type="HOGENOM" id="CLU_1978274_0_0_5"/>
<protein>
    <submittedName>
        <fullName evidence="2">Uncharacterized protein</fullName>
    </submittedName>
</protein>
<gene>
    <name evidence="2" type="ORF">FP2506_09256</name>
</gene>
<dbReference type="EMBL" id="AATP01000001">
    <property type="protein sequence ID" value="EAU43019.1"/>
    <property type="molecule type" value="Genomic_DNA"/>
</dbReference>
<dbReference type="Proteomes" id="UP000004310">
    <property type="component" value="Unassembled WGS sequence"/>
</dbReference>
<keyword evidence="3" id="KW-1185">Reference proteome</keyword>
<comment type="caution">
    <text evidence="2">The sequence shown here is derived from an EMBL/GenBank/DDBJ whole genome shotgun (WGS) entry which is preliminary data.</text>
</comment>
<feature type="compositionally biased region" description="Basic and acidic residues" evidence="1">
    <location>
        <begin position="87"/>
        <end position="99"/>
    </location>
</feature>
<sequence>MSRFERASSSQRDLESFVIPDLIRDPFLFDFDIFGGAIATCVREDGPQVWIPDQARDDEEAGGGATSLFSSRMRGLRNGSRVKPGMTRREWGFRRDPHQGGRRRFDVAIFVRKDGPQEWIPARGPG</sequence>
<organism evidence="2 3">
    <name type="scientific">Fulvimarina pelagi HTCC2506</name>
    <dbReference type="NCBI Taxonomy" id="314231"/>
    <lineage>
        <taxon>Bacteria</taxon>
        <taxon>Pseudomonadati</taxon>
        <taxon>Pseudomonadota</taxon>
        <taxon>Alphaproteobacteria</taxon>
        <taxon>Hyphomicrobiales</taxon>
        <taxon>Aurantimonadaceae</taxon>
        <taxon>Fulvimarina</taxon>
    </lineage>
</organism>
<evidence type="ECO:0000313" key="3">
    <source>
        <dbReference type="Proteomes" id="UP000004310"/>
    </source>
</evidence>
<feature type="region of interest" description="Disordered" evidence="1">
    <location>
        <begin position="53"/>
        <end position="99"/>
    </location>
</feature>
<evidence type="ECO:0000313" key="2">
    <source>
        <dbReference type="EMBL" id="EAU43019.1"/>
    </source>
</evidence>
<name>Q0G5P5_9HYPH</name>
<dbReference type="AlphaFoldDB" id="Q0G5P5"/>
<accession>Q0G5P5</accession>
<evidence type="ECO:0000256" key="1">
    <source>
        <dbReference type="SAM" id="MobiDB-lite"/>
    </source>
</evidence>
<proteinExistence type="predicted"/>